<sequence>MTSSTHPYLRGMRCVIVVPTYNEAATIPTLLAELAQVRSMVVDTVDLLVVDDGSPDGTADLVRSHPGYGDWVHVLSRTSKDGLGAAYRAGFGEALDRGYDAIVQMDADGSHPVAEVPAMLGLLRDHDLVVGSRYVPGGETVNWPMRRRVLSSGANTYARGVLGLRTRDTTSGFRAWRAAALEAVGVLETASSGYGFQVENTWQAERRGLRIVEHPITFTERTAGASKMTADVAREAARLVLRWRMDELTGARARREVRALWDGVPCDDRDSHVPALRSDLRPPGHARR</sequence>
<dbReference type="InterPro" id="IPR029044">
    <property type="entry name" value="Nucleotide-diphossugar_trans"/>
</dbReference>
<dbReference type="Gene3D" id="3.90.550.10">
    <property type="entry name" value="Spore Coat Polysaccharide Biosynthesis Protein SpsA, Chain A"/>
    <property type="match status" value="1"/>
</dbReference>
<evidence type="ECO:0000313" key="5">
    <source>
        <dbReference type="EMBL" id="GAA3806619.1"/>
    </source>
</evidence>
<keyword evidence="6" id="KW-1185">Reference proteome</keyword>
<evidence type="ECO:0000256" key="1">
    <source>
        <dbReference type="ARBA" id="ARBA00006739"/>
    </source>
</evidence>
<dbReference type="InterPro" id="IPR001173">
    <property type="entry name" value="Glyco_trans_2-like"/>
</dbReference>
<dbReference type="InterPro" id="IPR039528">
    <property type="entry name" value="DPM1-like"/>
</dbReference>
<organism evidence="5 6">
    <name type="scientific">Nocardioides panacisoli</name>
    <dbReference type="NCBI Taxonomy" id="627624"/>
    <lineage>
        <taxon>Bacteria</taxon>
        <taxon>Bacillati</taxon>
        <taxon>Actinomycetota</taxon>
        <taxon>Actinomycetes</taxon>
        <taxon>Propionibacteriales</taxon>
        <taxon>Nocardioidaceae</taxon>
        <taxon>Nocardioides</taxon>
    </lineage>
</organism>
<dbReference type="PANTHER" id="PTHR43398">
    <property type="entry name" value="DOLICHOL-PHOSPHATE MANNOSYLTRANSFERASE SUBUNIT 1"/>
    <property type="match status" value="1"/>
</dbReference>
<proteinExistence type="inferred from homology"/>
<accession>A0ABP7I0X9</accession>
<keyword evidence="2" id="KW-0328">Glycosyltransferase</keyword>
<evidence type="ECO:0000259" key="4">
    <source>
        <dbReference type="Pfam" id="PF00535"/>
    </source>
</evidence>
<dbReference type="SUPFAM" id="SSF53448">
    <property type="entry name" value="Nucleotide-diphospho-sugar transferases"/>
    <property type="match status" value="1"/>
</dbReference>
<protein>
    <submittedName>
        <fullName evidence="5">Polyprenol monophosphomannose synthase</fullName>
    </submittedName>
</protein>
<evidence type="ECO:0000256" key="3">
    <source>
        <dbReference type="ARBA" id="ARBA00022679"/>
    </source>
</evidence>
<dbReference type="EMBL" id="BAABAH010000002">
    <property type="protein sequence ID" value="GAA3806619.1"/>
    <property type="molecule type" value="Genomic_DNA"/>
</dbReference>
<dbReference type="CDD" id="cd06442">
    <property type="entry name" value="DPM1_like"/>
    <property type="match status" value="1"/>
</dbReference>
<evidence type="ECO:0000313" key="6">
    <source>
        <dbReference type="Proteomes" id="UP001501821"/>
    </source>
</evidence>
<dbReference type="Proteomes" id="UP001501821">
    <property type="component" value="Unassembled WGS sequence"/>
</dbReference>
<feature type="domain" description="Glycosyltransferase 2-like" evidence="4">
    <location>
        <begin position="16"/>
        <end position="184"/>
    </location>
</feature>
<keyword evidence="3" id="KW-0808">Transferase</keyword>
<dbReference type="Pfam" id="PF00535">
    <property type="entry name" value="Glycos_transf_2"/>
    <property type="match status" value="1"/>
</dbReference>
<gene>
    <name evidence="5" type="ORF">GCM10022242_07030</name>
</gene>
<comment type="caution">
    <text evidence="5">The sequence shown here is derived from an EMBL/GenBank/DDBJ whole genome shotgun (WGS) entry which is preliminary data.</text>
</comment>
<evidence type="ECO:0000256" key="2">
    <source>
        <dbReference type="ARBA" id="ARBA00022676"/>
    </source>
</evidence>
<comment type="similarity">
    <text evidence="1">Belongs to the glycosyltransferase 2 family.</text>
</comment>
<name>A0ABP7I0X9_9ACTN</name>
<dbReference type="PANTHER" id="PTHR43398:SF1">
    <property type="entry name" value="DOLICHOL-PHOSPHATE MANNOSYLTRANSFERASE SUBUNIT 1"/>
    <property type="match status" value="1"/>
</dbReference>
<reference evidence="6" key="1">
    <citation type="journal article" date="2019" name="Int. J. Syst. Evol. Microbiol.">
        <title>The Global Catalogue of Microorganisms (GCM) 10K type strain sequencing project: providing services to taxonomists for standard genome sequencing and annotation.</title>
        <authorList>
            <consortium name="The Broad Institute Genomics Platform"/>
            <consortium name="The Broad Institute Genome Sequencing Center for Infectious Disease"/>
            <person name="Wu L."/>
            <person name="Ma J."/>
        </authorList>
    </citation>
    <scope>NUCLEOTIDE SEQUENCE [LARGE SCALE GENOMIC DNA]</scope>
    <source>
        <strain evidence="6">JCM 16953</strain>
    </source>
</reference>